<protein>
    <submittedName>
        <fullName evidence="2">Type II toxin-antitoxin system RelE/ParE family toxin</fullName>
    </submittedName>
</protein>
<sequence length="104" mass="11719">MTDYRVVFAPEANKQLIALYDYIVDAASAAVAQSYTDGVVSYCESLAQFPYRGNRRDDLLPGLRITHYRKRTIIAIVVNDEAQEVNITGIWHGGQQYESAFEAE</sequence>
<accession>A0AAU7Q9J0</accession>
<dbReference type="InterPro" id="IPR007712">
    <property type="entry name" value="RelE/ParE_toxin"/>
</dbReference>
<keyword evidence="1" id="KW-1277">Toxin-antitoxin system</keyword>
<dbReference type="InterPro" id="IPR035093">
    <property type="entry name" value="RelE/ParE_toxin_dom_sf"/>
</dbReference>
<proteinExistence type="predicted"/>
<organism evidence="2">
    <name type="scientific">Acerihabitans sp. KWT182</name>
    <dbReference type="NCBI Taxonomy" id="3157919"/>
    <lineage>
        <taxon>Bacteria</taxon>
        <taxon>Pseudomonadati</taxon>
        <taxon>Pseudomonadota</taxon>
        <taxon>Gammaproteobacteria</taxon>
        <taxon>Enterobacterales</taxon>
        <taxon>Pectobacteriaceae</taxon>
        <taxon>Acerihabitans</taxon>
    </lineage>
</organism>
<gene>
    <name evidence="2" type="ORF">ABK905_25345</name>
</gene>
<reference evidence="2" key="1">
    <citation type="submission" date="2024-06" db="EMBL/GenBank/DDBJ databases">
        <authorList>
            <person name="Coelho C."/>
            <person name="Bento M."/>
            <person name="Garcia E."/>
            <person name="Camelo A."/>
            <person name="Brandao I."/>
            <person name="Espirito Santo C."/>
            <person name="Trovao J."/>
            <person name="Verissimo A."/>
            <person name="Costa J."/>
            <person name="Tiago I."/>
        </authorList>
    </citation>
    <scope>NUCLEOTIDE SEQUENCE</scope>
    <source>
        <strain evidence="2">KWT182</strain>
    </source>
</reference>
<dbReference type="AlphaFoldDB" id="A0AAU7Q9J0"/>
<dbReference type="EMBL" id="CP157947">
    <property type="protein sequence ID" value="XBS69613.1"/>
    <property type="molecule type" value="Genomic_DNA"/>
</dbReference>
<evidence type="ECO:0000256" key="1">
    <source>
        <dbReference type="ARBA" id="ARBA00022649"/>
    </source>
</evidence>
<name>A0AAU7Q9J0_9GAMM</name>
<dbReference type="Pfam" id="PF05016">
    <property type="entry name" value="ParE_toxin"/>
    <property type="match status" value="1"/>
</dbReference>
<dbReference type="Gene3D" id="3.30.2310.20">
    <property type="entry name" value="RelE-like"/>
    <property type="match status" value="1"/>
</dbReference>
<evidence type="ECO:0000313" key="2">
    <source>
        <dbReference type="EMBL" id="XBS69613.1"/>
    </source>
</evidence>